<dbReference type="SUPFAM" id="SSF55729">
    <property type="entry name" value="Acyl-CoA N-acyltransferases (Nat)"/>
    <property type="match status" value="1"/>
</dbReference>
<dbReference type="OrthoDB" id="5997585at2"/>
<dbReference type="InterPro" id="IPR016181">
    <property type="entry name" value="Acyl_CoA_acyltransferase"/>
</dbReference>
<accession>A0A2R8CAC3</accession>
<reference evidence="3" key="1">
    <citation type="submission" date="2018-03" db="EMBL/GenBank/DDBJ databases">
        <authorList>
            <person name="Rodrigo-Torres L."/>
            <person name="Arahal R. D."/>
            <person name="Lucena T."/>
        </authorList>
    </citation>
    <scope>NUCLEOTIDE SEQUENCE [LARGE SCALE GENOMIC DNA]</scope>
    <source>
        <strain evidence="3">CECT 7615</strain>
    </source>
</reference>
<dbReference type="Proteomes" id="UP000244898">
    <property type="component" value="Unassembled WGS sequence"/>
</dbReference>
<keyword evidence="3" id="KW-1185">Reference proteome</keyword>
<evidence type="ECO:0000259" key="1">
    <source>
        <dbReference type="PROSITE" id="PS51186"/>
    </source>
</evidence>
<dbReference type="InterPro" id="IPR000182">
    <property type="entry name" value="GNAT_dom"/>
</dbReference>
<organism evidence="2 3">
    <name type="scientific">Falsiruegeria mediterranea M17</name>
    <dbReference type="NCBI Taxonomy" id="1200281"/>
    <lineage>
        <taxon>Bacteria</taxon>
        <taxon>Pseudomonadati</taxon>
        <taxon>Pseudomonadota</taxon>
        <taxon>Alphaproteobacteria</taxon>
        <taxon>Rhodobacterales</taxon>
        <taxon>Roseobacteraceae</taxon>
        <taxon>Falsiruegeria</taxon>
    </lineage>
</organism>
<dbReference type="EMBL" id="ONZG01000007">
    <property type="protein sequence ID" value="SPJ29333.1"/>
    <property type="molecule type" value="Genomic_DNA"/>
</dbReference>
<evidence type="ECO:0000313" key="2">
    <source>
        <dbReference type="EMBL" id="SPJ29333.1"/>
    </source>
</evidence>
<proteinExistence type="predicted"/>
<dbReference type="Gene3D" id="3.40.630.30">
    <property type="match status" value="1"/>
</dbReference>
<gene>
    <name evidence="2" type="ORF">TRM7615_02847</name>
</gene>
<dbReference type="RefSeq" id="WP_108788636.1">
    <property type="nucleotide sequence ID" value="NZ_ONZG01000007.1"/>
</dbReference>
<name>A0A2R8CAC3_9RHOB</name>
<dbReference type="AlphaFoldDB" id="A0A2R8CAC3"/>
<sequence length="165" mass="18032">MVSTVRPMMPEDVAASCRILNDIIEAGGTTAHEIPFSEALFRESFLTGVDLVCCHVAFDAGREIAGFQWLGISQDLPPDCADIATFARQDRAIRGVGRALFAETAQVALNLGFAEINATIRADNVPGLAYYAKMGFQHHSVSHSRPLKDGTPVDRISKRFILNRQ</sequence>
<evidence type="ECO:0000313" key="3">
    <source>
        <dbReference type="Proteomes" id="UP000244898"/>
    </source>
</evidence>
<protein>
    <recommendedName>
        <fullName evidence="1">N-acetyltransferase domain-containing protein</fullName>
    </recommendedName>
</protein>
<dbReference type="Pfam" id="PF00583">
    <property type="entry name" value="Acetyltransf_1"/>
    <property type="match status" value="1"/>
</dbReference>
<dbReference type="PROSITE" id="PS51186">
    <property type="entry name" value="GNAT"/>
    <property type="match status" value="1"/>
</dbReference>
<feature type="domain" description="N-acetyltransferase" evidence="1">
    <location>
        <begin position="3"/>
        <end position="163"/>
    </location>
</feature>
<dbReference type="GO" id="GO:0016747">
    <property type="term" value="F:acyltransferase activity, transferring groups other than amino-acyl groups"/>
    <property type="evidence" value="ECO:0007669"/>
    <property type="project" value="InterPro"/>
</dbReference>